<dbReference type="EMBL" id="FMHT01000003">
    <property type="protein sequence ID" value="SCL14861.1"/>
    <property type="molecule type" value="Genomic_DNA"/>
</dbReference>
<keyword evidence="1" id="KW-0472">Membrane</keyword>
<keyword evidence="1" id="KW-1133">Transmembrane helix</keyword>
<reference evidence="2 3" key="1">
    <citation type="submission" date="2016-06" db="EMBL/GenBank/DDBJ databases">
        <authorList>
            <person name="Kjaerup R.B."/>
            <person name="Dalgaard T.S."/>
            <person name="Juul-Madsen H.R."/>
        </authorList>
    </citation>
    <scope>NUCLEOTIDE SEQUENCE [LARGE SCALE GENOMIC DNA]</scope>
    <source>
        <strain evidence="2 3">DSM 43818</strain>
    </source>
</reference>
<dbReference type="RefSeq" id="WP_091075681.1">
    <property type="nucleotide sequence ID" value="NZ_FMHT01000003.1"/>
</dbReference>
<dbReference type="Proteomes" id="UP000199699">
    <property type="component" value="Unassembled WGS sequence"/>
</dbReference>
<protein>
    <submittedName>
        <fullName evidence="2">Uncharacterized protein</fullName>
    </submittedName>
</protein>
<keyword evidence="1" id="KW-0812">Transmembrane</keyword>
<name>A0A1C6RCJ2_9ACTN</name>
<feature type="transmembrane region" description="Helical" evidence="1">
    <location>
        <begin position="65"/>
        <end position="84"/>
    </location>
</feature>
<keyword evidence="3" id="KW-1185">Reference proteome</keyword>
<proteinExistence type="predicted"/>
<evidence type="ECO:0000313" key="3">
    <source>
        <dbReference type="Proteomes" id="UP000199699"/>
    </source>
</evidence>
<accession>A0A1C6RCJ2</accession>
<evidence type="ECO:0000313" key="2">
    <source>
        <dbReference type="EMBL" id="SCL14861.1"/>
    </source>
</evidence>
<feature type="transmembrane region" description="Helical" evidence="1">
    <location>
        <begin position="91"/>
        <end position="110"/>
    </location>
</feature>
<sequence length="149" mass="15510">MRQLPSAALAGAAGSTALNIVTYLDMTLRARPASQTPERTADRLASTLHVDLGDEQTAANRRAGIGPLLGYAAGIGAAALYALAAPGRPRWTTATAALTVTAMIAASTPMTMLKVTDPRTWSAADWMADLIPHLAYGAVTATTYRALRS</sequence>
<dbReference type="OrthoDB" id="4569917at2"/>
<dbReference type="STRING" id="145857.GA0070616_0561"/>
<organism evidence="2 3">
    <name type="scientific">Micromonospora nigra</name>
    <dbReference type="NCBI Taxonomy" id="145857"/>
    <lineage>
        <taxon>Bacteria</taxon>
        <taxon>Bacillati</taxon>
        <taxon>Actinomycetota</taxon>
        <taxon>Actinomycetes</taxon>
        <taxon>Micromonosporales</taxon>
        <taxon>Micromonosporaceae</taxon>
        <taxon>Micromonospora</taxon>
    </lineage>
</organism>
<dbReference type="AlphaFoldDB" id="A0A1C6RCJ2"/>
<evidence type="ECO:0000256" key="1">
    <source>
        <dbReference type="SAM" id="Phobius"/>
    </source>
</evidence>
<gene>
    <name evidence="2" type="ORF">GA0070616_0561</name>
</gene>